<gene>
    <name evidence="2" type="ORF">GHT06_018933</name>
</gene>
<dbReference type="EMBL" id="WJBH02000007">
    <property type="protein sequence ID" value="KAI9556359.1"/>
    <property type="molecule type" value="Genomic_DNA"/>
</dbReference>
<reference evidence="2 3" key="1">
    <citation type="submission" date="2022-05" db="EMBL/GenBank/DDBJ databases">
        <title>A multi-omics perspective on studying reproductive biology in Daphnia sinensis.</title>
        <authorList>
            <person name="Jia J."/>
        </authorList>
    </citation>
    <scope>NUCLEOTIDE SEQUENCE [LARGE SCALE GENOMIC DNA]</scope>
    <source>
        <strain evidence="2 3">WSL</strain>
    </source>
</reference>
<dbReference type="AlphaFoldDB" id="A0AAD5KNX5"/>
<keyword evidence="3" id="KW-1185">Reference proteome</keyword>
<organism evidence="2 3">
    <name type="scientific">Daphnia sinensis</name>
    <dbReference type="NCBI Taxonomy" id="1820382"/>
    <lineage>
        <taxon>Eukaryota</taxon>
        <taxon>Metazoa</taxon>
        <taxon>Ecdysozoa</taxon>
        <taxon>Arthropoda</taxon>
        <taxon>Crustacea</taxon>
        <taxon>Branchiopoda</taxon>
        <taxon>Diplostraca</taxon>
        <taxon>Cladocera</taxon>
        <taxon>Anomopoda</taxon>
        <taxon>Daphniidae</taxon>
        <taxon>Daphnia</taxon>
        <taxon>Daphnia similis group</taxon>
    </lineage>
</organism>
<dbReference type="Proteomes" id="UP000820818">
    <property type="component" value="Linkage Group LG7"/>
</dbReference>
<sequence>MKPSAAQPSDKTDIKDKINGGGCKQVSIRHFKNSCYEDNIPKEDPLSLSADIRDFSFTEFSFESNALYQKSFLSDYSLCSYSDMASTSAELDDSYFDCKNSNSNESSGNLSRGSEVSEPNLNELEETVDSLGEYDEIDGFVFRSFTTMDHLEKFVSRSASCQAMLLASFHSPHQEKGMSHYCRTSGPSSPDFLRENTGRIDASFRSIPVESYCEDYEAPRPKILDKQRLVDECKKRFCKMGCVCDSLNSVKPPLAHCNHPECMFHDVCIYKSSLIRHVSSPSTECDMCREFSDYDLSLVEQFLPQQWPRLKKELSSQKEIIHQLQLQLNIKQLEFDKMKNQLLINAIVKKSASQRPSLTTKKVGFPSEKKVKTKMEAKARSVVETKEESNVARRLHVNGHYVDSLPFDDRVLDRISKNIPVTVFIRHLMRDMFTGEYLSSRSSKWMKEEHKAAIIDATMKRFHTYYRKNGDSVPVTVEMIKQVITSEFNVNRTREKMKSK</sequence>
<proteinExistence type="predicted"/>
<feature type="domain" description="MGA conserved" evidence="1">
    <location>
        <begin position="227"/>
        <end position="272"/>
    </location>
</feature>
<dbReference type="InterPro" id="IPR032060">
    <property type="entry name" value="MGA_dom"/>
</dbReference>
<accession>A0AAD5KNX5</accession>
<dbReference type="Pfam" id="PF16059">
    <property type="entry name" value="MGA_dom"/>
    <property type="match status" value="1"/>
</dbReference>
<comment type="caution">
    <text evidence="2">The sequence shown here is derived from an EMBL/GenBank/DDBJ whole genome shotgun (WGS) entry which is preliminary data.</text>
</comment>
<name>A0AAD5KNX5_9CRUS</name>
<evidence type="ECO:0000313" key="3">
    <source>
        <dbReference type="Proteomes" id="UP000820818"/>
    </source>
</evidence>
<evidence type="ECO:0000259" key="1">
    <source>
        <dbReference type="Pfam" id="PF16059"/>
    </source>
</evidence>
<protein>
    <recommendedName>
        <fullName evidence="1">MGA conserved domain-containing protein</fullName>
    </recommendedName>
</protein>
<evidence type="ECO:0000313" key="2">
    <source>
        <dbReference type="EMBL" id="KAI9556359.1"/>
    </source>
</evidence>